<feature type="compositionally biased region" description="Basic and acidic residues" evidence="13">
    <location>
        <begin position="364"/>
        <end position="376"/>
    </location>
</feature>
<evidence type="ECO:0000256" key="12">
    <source>
        <dbReference type="PROSITE-ProRule" id="PRU00042"/>
    </source>
</evidence>
<gene>
    <name evidence="15" type="primary">znf687b_1</name>
    <name evidence="15" type="ORF">N1851_027697</name>
</gene>
<dbReference type="PROSITE" id="PS50157">
    <property type="entry name" value="ZINC_FINGER_C2H2_2"/>
    <property type="match status" value="7"/>
</dbReference>
<evidence type="ECO:0000256" key="2">
    <source>
        <dbReference type="ARBA" id="ARBA00004123"/>
    </source>
</evidence>
<evidence type="ECO:0000256" key="13">
    <source>
        <dbReference type="SAM" id="MobiDB-lite"/>
    </source>
</evidence>
<dbReference type="Gene3D" id="3.30.160.60">
    <property type="entry name" value="Classic Zinc Finger"/>
    <property type="match status" value="6"/>
</dbReference>
<feature type="domain" description="C2H2-type" evidence="14">
    <location>
        <begin position="1098"/>
        <end position="1125"/>
    </location>
</feature>
<comment type="caution">
    <text evidence="15">The sequence shown here is derived from an EMBL/GenBank/DDBJ whole genome shotgun (WGS) entry which is preliminary data.</text>
</comment>
<feature type="compositionally biased region" description="Gly residues" evidence="13">
    <location>
        <begin position="1212"/>
        <end position="1221"/>
    </location>
</feature>
<feature type="compositionally biased region" description="Acidic residues" evidence="13">
    <location>
        <begin position="277"/>
        <end position="288"/>
    </location>
</feature>
<evidence type="ECO:0000313" key="15">
    <source>
        <dbReference type="EMBL" id="KAK0136405.1"/>
    </source>
</evidence>
<feature type="domain" description="C2H2-type" evidence="14">
    <location>
        <begin position="1305"/>
        <end position="1333"/>
    </location>
</feature>
<dbReference type="EMBL" id="JAOPHQ010005162">
    <property type="protein sequence ID" value="KAK0136405.1"/>
    <property type="molecule type" value="Genomic_DNA"/>
</dbReference>
<feature type="domain" description="C2H2-type" evidence="14">
    <location>
        <begin position="966"/>
        <end position="993"/>
    </location>
</feature>
<evidence type="ECO:0000256" key="3">
    <source>
        <dbReference type="ARBA" id="ARBA00006991"/>
    </source>
</evidence>
<feature type="compositionally biased region" description="Acidic residues" evidence="13">
    <location>
        <begin position="1071"/>
        <end position="1094"/>
    </location>
</feature>
<dbReference type="GO" id="GO:0003677">
    <property type="term" value="F:DNA binding"/>
    <property type="evidence" value="ECO:0007669"/>
    <property type="project" value="UniProtKB-KW"/>
</dbReference>
<protein>
    <submittedName>
        <fullName evidence="15">Zinc finger protein 687b</fullName>
    </submittedName>
</protein>
<dbReference type="PANTHER" id="PTHR47222:SF2">
    <property type="entry name" value="ZINC FINGER PROTEIN 687"/>
    <property type="match status" value="1"/>
</dbReference>
<dbReference type="PROSITE" id="PS00028">
    <property type="entry name" value="ZINC_FINGER_C2H2_1"/>
    <property type="match status" value="6"/>
</dbReference>
<feature type="compositionally biased region" description="Low complexity" evidence="13">
    <location>
        <begin position="1358"/>
        <end position="1373"/>
    </location>
</feature>
<feature type="region of interest" description="Disordered" evidence="13">
    <location>
        <begin position="195"/>
        <end position="233"/>
    </location>
</feature>
<keyword evidence="5" id="KW-0677">Repeat</keyword>
<dbReference type="Pfam" id="PF16622">
    <property type="entry name" value="zf-C2H2_11"/>
    <property type="match status" value="1"/>
</dbReference>
<evidence type="ECO:0000256" key="9">
    <source>
        <dbReference type="ARBA" id="ARBA00023125"/>
    </source>
</evidence>
<accession>A0AA47MA59</accession>
<keyword evidence="11" id="KW-0539">Nucleus</keyword>
<feature type="region of interest" description="Disordered" evidence="13">
    <location>
        <begin position="745"/>
        <end position="789"/>
    </location>
</feature>
<keyword evidence="16" id="KW-1185">Reference proteome</keyword>
<dbReference type="GO" id="GO:0008270">
    <property type="term" value="F:zinc ion binding"/>
    <property type="evidence" value="ECO:0007669"/>
    <property type="project" value="UniProtKB-KW"/>
</dbReference>
<keyword evidence="6 12" id="KW-0863">Zinc-finger</keyword>
<feature type="domain" description="C2H2-type" evidence="14">
    <location>
        <begin position="997"/>
        <end position="1025"/>
    </location>
</feature>
<dbReference type="InterPro" id="IPR041697">
    <property type="entry name" value="Znf-C2H2_11"/>
</dbReference>
<feature type="compositionally biased region" description="Low complexity" evidence="13">
    <location>
        <begin position="1335"/>
        <end position="1351"/>
    </location>
</feature>
<name>A0AA47MA59_MERPO</name>
<reference evidence="15" key="1">
    <citation type="journal article" date="2023" name="Front. Mar. Sci.">
        <title>A new Merluccius polli reference genome to investigate the effects of global change in West African waters.</title>
        <authorList>
            <person name="Mateo J.L."/>
            <person name="Blanco-Fernandez C."/>
            <person name="Garcia-Vazquez E."/>
            <person name="Machado-Schiaffino G."/>
        </authorList>
    </citation>
    <scope>NUCLEOTIDE SEQUENCE</scope>
    <source>
        <strain evidence="15">C29</strain>
        <tissue evidence="15">Fin</tissue>
    </source>
</reference>
<feature type="compositionally biased region" description="Polar residues" evidence="13">
    <location>
        <begin position="253"/>
        <end position="264"/>
    </location>
</feature>
<feature type="domain" description="C2H2-type" evidence="14">
    <location>
        <begin position="1380"/>
        <end position="1415"/>
    </location>
</feature>
<proteinExistence type="inferred from homology"/>
<dbReference type="SUPFAM" id="SSF57667">
    <property type="entry name" value="beta-beta-alpha zinc fingers"/>
    <property type="match status" value="4"/>
</dbReference>
<feature type="region of interest" description="Disordered" evidence="13">
    <location>
        <begin position="1332"/>
        <end position="1378"/>
    </location>
</feature>
<evidence type="ECO:0000256" key="1">
    <source>
        <dbReference type="ARBA" id="ARBA00003767"/>
    </source>
</evidence>
<dbReference type="Pfam" id="PF00096">
    <property type="entry name" value="zf-C2H2"/>
    <property type="match status" value="3"/>
</dbReference>
<feature type="compositionally biased region" description="Basic and acidic residues" evidence="13">
    <location>
        <begin position="428"/>
        <end position="438"/>
    </location>
</feature>
<evidence type="ECO:0000256" key="7">
    <source>
        <dbReference type="ARBA" id="ARBA00022833"/>
    </source>
</evidence>
<feature type="compositionally biased region" description="Polar residues" evidence="13">
    <location>
        <begin position="1027"/>
        <end position="1036"/>
    </location>
</feature>
<dbReference type="InterPro" id="IPR057356">
    <property type="entry name" value="Znf-C2H2_ZNF592"/>
</dbReference>
<feature type="region of interest" description="Disordered" evidence="13">
    <location>
        <begin position="1181"/>
        <end position="1274"/>
    </location>
</feature>
<feature type="compositionally biased region" description="Low complexity" evidence="13">
    <location>
        <begin position="396"/>
        <end position="408"/>
    </location>
</feature>
<evidence type="ECO:0000256" key="10">
    <source>
        <dbReference type="ARBA" id="ARBA00023163"/>
    </source>
</evidence>
<feature type="compositionally biased region" description="Basic and acidic residues" evidence="13">
    <location>
        <begin position="446"/>
        <end position="459"/>
    </location>
</feature>
<dbReference type="InterPro" id="IPR013087">
    <property type="entry name" value="Znf_C2H2_type"/>
</dbReference>
<feature type="domain" description="C2H2-type" evidence="14">
    <location>
        <begin position="806"/>
        <end position="834"/>
    </location>
</feature>
<feature type="compositionally biased region" description="Low complexity" evidence="13">
    <location>
        <begin position="195"/>
        <end position="205"/>
    </location>
</feature>
<keyword evidence="9" id="KW-0238">DNA-binding</keyword>
<comment type="function">
    <text evidence="1">May be involved in transcriptional regulation.</text>
</comment>
<comment type="similarity">
    <text evidence="3">Belongs to the krueppel C2H2-type zinc-finger protein family.</text>
</comment>
<feature type="compositionally biased region" description="Polar residues" evidence="13">
    <location>
        <begin position="58"/>
        <end position="70"/>
    </location>
</feature>
<dbReference type="PANTHER" id="PTHR47222">
    <property type="entry name" value="ZINC FINGER PROTEIN 532-RELATED"/>
    <property type="match status" value="1"/>
</dbReference>
<dbReference type="Pfam" id="PF25412">
    <property type="entry name" value="zf-C2H2_ZNF592"/>
    <property type="match status" value="1"/>
</dbReference>
<comment type="subcellular location">
    <subcellularLocation>
        <location evidence="2">Nucleus</location>
    </subcellularLocation>
</comment>
<keyword evidence="8" id="KW-0805">Transcription regulation</keyword>
<keyword evidence="7" id="KW-0862">Zinc</keyword>
<evidence type="ECO:0000259" key="14">
    <source>
        <dbReference type="PROSITE" id="PS50157"/>
    </source>
</evidence>
<dbReference type="GO" id="GO:0005634">
    <property type="term" value="C:nucleus"/>
    <property type="evidence" value="ECO:0007669"/>
    <property type="project" value="UniProtKB-SubCell"/>
</dbReference>
<dbReference type="InterPro" id="IPR045914">
    <property type="entry name" value="Zn532-like"/>
</dbReference>
<dbReference type="SMART" id="SM00355">
    <property type="entry name" value="ZnF_C2H2"/>
    <property type="match status" value="14"/>
</dbReference>
<feature type="compositionally biased region" description="Low complexity" evidence="13">
    <location>
        <begin position="346"/>
        <end position="356"/>
    </location>
</feature>
<evidence type="ECO:0000256" key="6">
    <source>
        <dbReference type="ARBA" id="ARBA00022771"/>
    </source>
</evidence>
<feature type="domain" description="C2H2-type" evidence="14">
    <location>
        <begin position="1124"/>
        <end position="1152"/>
    </location>
</feature>
<feature type="region of interest" description="Disordered" evidence="13">
    <location>
        <begin position="1023"/>
        <end position="1095"/>
    </location>
</feature>
<feature type="compositionally biased region" description="Low complexity" evidence="13">
    <location>
        <begin position="217"/>
        <end position="233"/>
    </location>
</feature>
<sequence>MGDMKTPDFDDLLAAFDIPDIDAKEAIQSAPDEAEGPHGPAGAPLGKSDSVVGVGQSLRPSSPSDPQADTSIVSVIVKNKVRLEAVDGGDRETEHNPIDVIAGVDVGPRLGTCAPGMTETEALNPQWFWGVWGPRSYAPEPEPVQWIAVVVDFPKEAGVGGTKTHKQGGNIFNRLKPLVMTQGTGDPVGRARKMQLLQQQHQQQQDGVQDRVDGVKASLPSSSSLSAVTSPLATGGSVGLSSPFFPASKPLLPTQTSAPSSQPFNGAAKASFRPRELEEEEDDSDSDLGDALVIQESPGSPTHAPPQLSRRYKSVGGAESSVSAQSPDVAAAHPKPGDTPSAAGLTSSTPQTTSTESPPPPEQRNPEHVIEERDSPESPEPETPKSTVSAAAKRCSSPASASTPPSTSDLREPKEEEEEMEVGNGVDRVVEGKADTQKPDTTAQTVEEKMEVDEAKTKPESTWGRRIRIKTIKTSTGGITRTVTRVAPKGGAAAAGKGLEGKGRKVLVNKAQKMEASPGHAAATSQQKVKALNALPASTLAASSVMLAAATKVQNKMAANDKAKVSATAVSITKSAALPATPAAASSPKFSVAASGISVRTAAAKTTNGGGGGAITGNLQPNKPASIVNSTGAVISRTQSSLVEAFNKILNSKNLLPSYKPDLSAPPPDAATPFALERSLARHYDRRSLRIEVTCNHCAKRLAFFNKCSLLLHAREHKERGLVMQCSHLVMRPVTVEQMVGQQDTTATTVSASSSGAPTANSSSPAKDAGSPAASQPRPVRRVPQGPQALMPLPCKKAEALQYNNFKCPECQSQFSSKAELVTHFQQIRAVPNSVSLGDENATCTQCSPPMMLPNSCAVSAHQRIHKHRAPHVCPECGGVARQGSFQTHLDEACLHFARRIGFRCSSCQVVFGGLNSIKSHIQTAHCEVFHKCPSCPMAFKSSPSAQSHISTHHPNLTGGQAKMIYKCVMCDTVFTQKPLLYMHFDTHLAKQKVHVFKCPDCTKLYAQKGSMMEHIKTAHRGLSVKQDAQSDSAAPTLTPACQAAPTAVKPKPFGNKTDNSDGEDWGRDREDEEEEEEEEEEDSSGGGGDDLEAPSEWTCPQCQATFTDNDDYLSHVKMEHGKFPCRICGGTFSTSSSLRRHERVIHEGNKRVFHCQFCTEGKRTFGSRFLLDKHVRLHHRTTDGQGAPQTRKRSAAAAPCADGSSSEQDGEGGPGSGTRTGGTADEEEPGPEEGEDRGGGPAKRTRGAATTAPPPAEPAEEEDGSAAGSSSSSVFRCVPCGFTTEDGGEFQRHVPQHRADTASFQCLQCGVCFASAGSLGRHRFIAHRVRDTQGEPPSSHAAPGGPSSPGAAGGGSSPSSLLSSQGQLQQAGEEGEDGLGCKVCGRRFDKASDLNTHFRTHGMAFITAHKTDKPQ</sequence>
<evidence type="ECO:0000256" key="11">
    <source>
        <dbReference type="ARBA" id="ARBA00023242"/>
    </source>
</evidence>
<dbReference type="InterPro" id="IPR036236">
    <property type="entry name" value="Znf_C2H2_sf"/>
</dbReference>
<evidence type="ECO:0000256" key="4">
    <source>
        <dbReference type="ARBA" id="ARBA00022723"/>
    </source>
</evidence>
<evidence type="ECO:0000313" key="16">
    <source>
        <dbReference type="Proteomes" id="UP001174136"/>
    </source>
</evidence>
<keyword evidence="4" id="KW-0479">Metal-binding</keyword>
<feature type="region of interest" description="Disordered" evidence="13">
    <location>
        <begin position="250"/>
        <end position="461"/>
    </location>
</feature>
<dbReference type="Proteomes" id="UP001174136">
    <property type="component" value="Unassembled WGS sequence"/>
</dbReference>
<organism evidence="15 16">
    <name type="scientific">Merluccius polli</name>
    <name type="common">Benguela hake</name>
    <name type="synonym">Merluccius cadenati</name>
    <dbReference type="NCBI Taxonomy" id="89951"/>
    <lineage>
        <taxon>Eukaryota</taxon>
        <taxon>Metazoa</taxon>
        <taxon>Chordata</taxon>
        <taxon>Craniata</taxon>
        <taxon>Vertebrata</taxon>
        <taxon>Euteleostomi</taxon>
        <taxon>Actinopterygii</taxon>
        <taxon>Neopterygii</taxon>
        <taxon>Teleostei</taxon>
        <taxon>Neoteleostei</taxon>
        <taxon>Acanthomorphata</taxon>
        <taxon>Zeiogadaria</taxon>
        <taxon>Gadariae</taxon>
        <taxon>Gadiformes</taxon>
        <taxon>Gadoidei</taxon>
        <taxon>Merlucciidae</taxon>
        <taxon>Merluccius</taxon>
    </lineage>
</organism>
<keyword evidence="10" id="KW-0804">Transcription</keyword>
<feature type="compositionally biased region" description="Acidic residues" evidence="13">
    <location>
        <begin position="1225"/>
        <end position="1236"/>
    </location>
</feature>
<evidence type="ECO:0000256" key="8">
    <source>
        <dbReference type="ARBA" id="ARBA00023015"/>
    </source>
</evidence>
<evidence type="ECO:0000256" key="5">
    <source>
        <dbReference type="ARBA" id="ARBA00022737"/>
    </source>
</evidence>
<feature type="region of interest" description="Disordered" evidence="13">
    <location>
        <begin position="23"/>
        <end position="70"/>
    </location>
</feature>